<organism evidence="2 3">
    <name type="scientific">Segatella oulorum</name>
    <dbReference type="NCBI Taxonomy" id="28136"/>
    <lineage>
        <taxon>Bacteria</taxon>
        <taxon>Pseudomonadati</taxon>
        <taxon>Bacteroidota</taxon>
        <taxon>Bacteroidia</taxon>
        <taxon>Bacteroidales</taxon>
        <taxon>Prevotellaceae</taxon>
        <taxon>Segatella</taxon>
    </lineage>
</organism>
<accession>A0A1T4R7W2</accession>
<reference evidence="2 3" key="1">
    <citation type="submission" date="2017-02" db="EMBL/GenBank/DDBJ databases">
        <authorList>
            <person name="Peterson S.W."/>
        </authorList>
    </citation>
    <scope>NUCLEOTIDE SEQUENCE [LARGE SCALE GENOMIC DNA]</scope>
    <source>
        <strain evidence="2 3">ATCC 43324</strain>
    </source>
</reference>
<evidence type="ECO:0000256" key="1">
    <source>
        <dbReference type="SAM" id="SignalP"/>
    </source>
</evidence>
<evidence type="ECO:0008006" key="4">
    <source>
        <dbReference type="Google" id="ProtNLM"/>
    </source>
</evidence>
<feature type="signal peptide" evidence="1">
    <location>
        <begin position="1"/>
        <end position="21"/>
    </location>
</feature>
<keyword evidence="1" id="KW-0732">Signal</keyword>
<gene>
    <name evidence="2" type="ORF">SAMN02745202_02118</name>
</gene>
<name>A0A1T4R7W2_9BACT</name>
<evidence type="ECO:0000313" key="3">
    <source>
        <dbReference type="Proteomes" id="UP000190065"/>
    </source>
</evidence>
<sequence>MKKYLLLLLAFAFLTSTNSIAQKFECMDFISKRAKWNAIKKSSNKKWAKEAIKQFPLNLDGDIYYKYTVFNNCDMTIKEMTKRSDGFLKSILNLEKGAEIKIDTINNICYGEGKWANVGQVIGLYNATIIHAELKIRIKIYKDSLTFETKVPHYILGACDLFKNGAESNLISPKDVFPSNLNGNHKESYSQAFINCNAYSYNIMSSFLSYLNKHNDDKNIDTW</sequence>
<dbReference type="AlphaFoldDB" id="A0A1T4R7W2"/>
<protein>
    <recommendedName>
        <fullName evidence="4">DUF4468 domain-containing protein</fullName>
    </recommendedName>
</protein>
<evidence type="ECO:0000313" key="2">
    <source>
        <dbReference type="EMBL" id="SKA12019.1"/>
    </source>
</evidence>
<dbReference type="EMBL" id="FUXK01000029">
    <property type="protein sequence ID" value="SKA12019.1"/>
    <property type="molecule type" value="Genomic_DNA"/>
</dbReference>
<feature type="chain" id="PRO_5012210986" description="DUF4468 domain-containing protein" evidence="1">
    <location>
        <begin position="22"/>
        <end position="223"/>
    </location>
</feature>
<dbReference type="Proteomes" id="UP000190065">
    <property type="component" value="Unassembled WGS sequence"/>
</dbReference>
<proteinExistence type="predicted"/>
<dbReference type="RefSeq" id="WP_144006267.1">
    <property type="nucleotide sequence ID" value="NZ_FUXK01000029.1"/>
</dbReference>